<keyword evidence="1" id="KW-1133">Transmembrane helix</keyword>
<protein>
    <recommendedName>
        <fullName evidence="4">ABC transporter permease</fullName>
    </recommendedName>
</protein>
<sequence>MTTGTEDRTEAGKAAAAQSRAELWRRRLPSIAALCLVFVVAWVLDPPCC</sequence>
<keyword evidence="1" id="KW-0472">Membrane</keyword>
<gene>
    <name evidence="2" type="ORF">AB0C36_15145</name>
</gene>
<dbReference type="RefSeq" id="WP_358353832.1">
    <property type="nucleotide sequence ID" value="NZ_JBEZFP010000032.1"/>
</dbReference>
<organism evidence="2 3">
    <name type="scientific">Streptodolium elevatio</name>
    <dbReference type="NCBI Taxonomy" id="3157996"/>
    <lineage>
        <taxon>Bacteria</taxon>
        <taxon>Bacillati</taxon>
        <taxon>Actinomycetota</taxon>
        <taxon>Actinomycetes</taxon>
        <taxon>Kitasatosporales</taxon>
        <taxon>Streptomycetaceae</taxon>
        <taxon>Streptodolium</taxon>
    </lineage>
</organism>
<proteinExistence type="predicted"/>
<evidence type="ECO:0008006" key="4">
    <source>
        <dbReference type="Google" id="ProtNLM"/>
    </source>
</evidence>
<evidence type="ECO:0000256" key="1">
    <source>
        <dbReference type="SAM" id="Phobius"/>
    </source>
</evidence>
<keyword evidence="1" id="KW-0812">Transmembrane</keyword>
<feature type="transmembrane region" description="Helical" evidence="1">
    <location>
        <begin position="28"/>
        <end position="44"/>
    </location>
</feature>
<comment type="caution">
    <text evidence="2">The sequence shown here is derived from an EMBL/GenBank/DDBJ whole genome shotgun (WGS) entry which is preliminary data.</text>
</comment>
<dbReference type="Proteomes" id="UP001551482">
    <property type="component" value="Unassembled WGS sequence"/>
</dbReference>
<dbReference type="EMBL" id="JBEZFP010000032">
    <property type="protein sequence ID" value="MEU8134840.1"/>
    <property type="molecule type" value="Genomic_DNA"/>
</dbReference>
<evidence type="ECO:0000313" key="2">
    <source>
        <dbReference type="EMBL" id="MEU8134840.1"/>
    </source>
</evidence>
<name>A0ABV3DGF7_9ACTN</name>
<evidence type="ECO:0000313" key="3">
    <source>
        <dbReference type="Proteomes" id="UP001551482"/>
    </source>
</evidence>
<keyword evidence="3" id="KW-1185">Reference proteome</keyword>
<accession>A0ABV3DGF7</accession>
<reference evidence="2 3" key="1">
    <citation type="submission" date="2024-06" db="EMBL/GenBank/DDBJ databases">
        <title>The Natural Products Discovery Center: Release of the First 8490 Sequenced Strains for Exploring Actinobacteria Biosynthetic Diversity.</title>
        <authorList>
            <person name="Kalkreuter E."/>
            <person name="Kautsar S.A."/>
            <person name="Yang D."/>
            <person name="Bader C.D."/>
            <person name="Teijaro C.N."/>
            <person name="Fluegel L."/>
            <person name="Davis C.M."/>
            <person name="Simpson J.R."/>
            <person name="Lauterbach L."/>
            <person name="Steele A.D."/>
            <person name="Gui C."/>
            <person name="Meng S."/>
            <person name="Li G."/>
            <person name="Viehrig K."/>
            <person name="Ye F."/>
            <person name="Su P."/>
            <person name="Kiefer A.F."/>
            <person name="Nichols A."/>
            <person name="Cepeda A.J."/>
            <person name="Yan W."/>
            <person name="Fan B."/>
            <person name="Jiang Y."/>
            <person name="Adhikari A."/>
            <person name="Zheng C.-J."/>
            <person name="Schuster L."/>
            <person name="Cowan T.M."/>
            <person name="Smanski M.J."/>
            <person name="Chevrette M.G."/>
            <person name="De Carvalho L.P.S."/>
            <person name="Shen B."/>
        </authorList>
    </citation>
    <scope>NUCLEOTIDE SEQUENCE [LARGE SCALE GENOMIC DNA]</scope>
    <source>
        <strain evidence="2 3">NPDC048946</strain>
    </source>
</reference>